<accession>A0ACC0WSM1</accession>
<sequence length="125" mass="14674">MNRWKSSHVLNHVEQDDNVTTDDSLVYWDNTVQDLVQRPYRVLEVLRLPWPLPTPRVRVKLREWNVCPYSRTSTVVGSYSARALFHVKLVSSWSRLQEIIDIESAALRLRDVQYTSALECLPCLY</sequence>
<evidence type="ECO:0000313" key="2">
    <source>
        <dbReference type="Proteomes" id="UP001163321"/>
    </source>
</evidence>
<reference evidence="1 2" key="1">
    <citation type="journal article" date="2022" name="bioRxiv">
        <title>The genome of the oomycete Peronosclerospora sorghi, a cosmopolitan pathogen of maize and sorghum, is inflated with dispersed pseudogenes.</title>
        <authorList>
            <person name="Fletcher K."/>
            <person name="Martin F."/>
            <person name="Isakeit T."/>
            <person name="Cavanaugh K."/>
            <person name="Magill C."/>
            <person name="Michelmore R."/>
        </authorList>
    </citation>
    <scope>NUCLEOTIDE SEQUENCE [LARGE SCALE GENOMIC DNA]</scope>
    <source>
        <strain evidence="1">P6</strain>
    </source>
</reference>
<dbReference type="EMBL" id="CM047580">
    <property type="protein sequence ID" value="KAI9921088.1"/>
    <property type="molecule type" value="Genomic_DNA"/>
</dbReference>
<dbReference type="Proteomes" id="UP001163321">
    <property type="component" value="Chromosome 1"/>
</dbReference>
<evidence type="ECO:0000313" key="1">
    <source>
        <dbReference type="EMBL" id="KAI9921088.1"/>
    </source>
</evidence>
<protein>
    <submittedName>
        <fullName evidence="1">Uncharacterized protein</fullName>
    </submittedName>
</protein>
<keyword evidence="2" id="KW-1185">Reference proteome</keyword>
<comment type="caution">
    <text evidence="1">The sequence shown here is derived from an EMBL/GenBank/DDBJ whole genome shotgun (WGS) entry which is preliminary data.</text>
</comment>
<proteinExistence type="predicted"/>
<organism evidence="1 2">
    <name type="scientific">Peronosclerospora sorghi</name>
    <dbReference type="NCBI Taxonomy" id="230839"/>
    <lineage>
        <taxon>Eukaryota</taxon>
        <taxon>Sar</taxon>
        <taxon>Stramenopiles</taxon>
        <taxon>Oomycota</taxon>
        <taxon>Peronosporomycetes</taxon>
        <taxon>Peronosporales</taxon>
        <taxon>Peronosporaceae</taxon>
        <taxon>Peronosclerospora</taxon>
    </lineage>
</organism>
<gene>
    <name evidence="1" type="ORF">PsorP6_001386</name>
</gene>
<name>A0ACC0WSM1_9STRA</name>